<keyword evidence="6" id="KW-1185">Reference proteome</keyword>
<dbReference type="EMBL" id="RXIC02000026">
    <property type="protein sequence ID" value="KAB1203477.1"/>
    <property type="molecule type" value="Genomic_DNA"/>
</dbReference>
<dbReference type="InterPro" id="IPR046349">
    <property type="entry name" value="C1-like_sf"/>
</dbReference>
<proteinExistence type="predicted"/>
<dbReference type="Pfam" id="PF03107">
    <property type="entry name" value="C1_2"/>
    <property type="match status" value="3"/>
</dbReference>
<dbReference type="PANTHER" id="PTHR47841:SF3">
    <property type="entry name" value="OS09G0492800 PROTEIN"/>
    <property type="match status" value="1"/>
</dbReference>
<dbReference type="AlphaFoldDB" id="A0A6A1UUW7"/>
<sequence length="285" mass="31003">MSNKTMRQTTSFHLNRSASMEVPPPLQPVPFVPKKSHVIEFPTSPQLILGGEILHFSHPQHPLSQVTLPDLFTCVGCRESGAGMRFTCQQCDFQLHEFCALAPPVLKGHPFHSQHQLVLYSKPVKGTGGSKSKCDVCGKPIKGFGFRCSACSFQMHPCCAMLSPEMNFACHSHALRLLPSNAISTGDPGFVCGECKRKRSGRVYHCTVCDYHLHAVCAKNMVNGLNAYGIKDPAKPSMLGTAARLASQVVVVFLEGLVEGLAEGVGEVFAQNIARGRGSNRIRNE</sequence>
<comment type="caution">
    <text evidence="5">The sequence shown here is derived from an EMBL/GenBank/DDBJ whole genome shotgun (WGS) entry which is preliminary data.</text>
</comment>
<dbReference type="GO" id="GO:0046872">
    <property type="term" value="F:metal ion binding"/>
    <property type="evidence" value="ECO:0007669"/>
    <property type="project" value="UniProtKB-KW"/>
</dbReference>
<dbReference type="SUPFAM" id="SSF57889">
    <property type="entry name" value="Cysteine-rich domain"/>
    <property type="match status" value="1"/>
</dbReference>
<accession>A0A6A1UUW7</accession>
<evidence type="ECO:0000256" key="1">
    <source>
        <dbReference type="ARBA" id="ARBA00022723"/>
    </source>
</evidence>
<dbReference type="OrthoDB" id="1909414at2759"/>
<dbReference type="SMART" id="SM00109">
    <property type="entry name" value="C1"/>
    <property type="match status" value="3"/>
</dbReference>
<gene>
    <name evidence="5" type="ORF">CJ030_MR8G001579</name>
</gene>
<feature type="domain" description="Phorbol-ester/DAG-type" evidence="4">
    <location>
        <begin position="114"/>
        <end position="170"/>
    </location>
</feature>
<evidence type="ECO:0000259" key="4">
    <source>
        <dbReference type="PROSITE" id="PS50081"/>
    </source>
</evidence>
<evidence type="ECO:0000313" key="6">
    <source>
        <dbReference type="Proteomes" id="UP000516437"/>
    </source>
</evidence>
<dbReference type="Gene3D" id="3.30.60.20">
    <property type="match status" value="1"/>
</dbReference>
<reference evidence="5 6" key="1">
    <citation type="journal article" date="2019" name="Plant Biotechnol. J.">
        <title>The red bayberry genome and genetic basis of sex determination.</title>
        <authorList>
            <person name="Jia H.M."/>
            <person name="Jia H.J."/>
            <person name="Cai Q.L."/>
            <person name="Wang Y."/>
            <person name="Zhao H.B."/>
            <person name="Yang W.F."/>
            <person name="Wang G.Y."/>
            <person name="Li Y.H."/>
            <person name="Zhan D.L."/>
            <person name="Shen Y.T."/>
            <person name="Niu Q.F."/>
            <person name="Chang L."/>
            <person name="Qiu J."/>
            <person name="Zhao L."/>
            <person name="Xie H.B."/>
            <person name="Fu W.Y."/>
            <person name="Jin J."/>
            <person name="Li X.W."/>
            <person name="Jiao Y."/>
            <person name="Zhou C.C."/>
            <person name="Tu T."/>
            <person name="Chai C.Y."/>
            <person name="Gao J.L."/>
            <person name="Fan L.J."/>
            <person name="van de Weg E."/>
            <person name="Wang J.Y."/>
            <person name="Gao Z.S."/>
        </authorList>
    </citation>
    <scope>NUCLEOTIDE SEQUENCE [LARGE SCALE GENOMIC DNA]</scope>
    <source>
        <tissue evidence="5">Leaves</tissue>
    </source>
</reference>
<dbReference type="Proteomes" id="UP000516437">
    <property type="component" value="Chromosome 8"/>
</dbReference>
<evidence type="ECO:0000256" key="3">
    <source>
        <dbReference type="ARBA" id="ARBA00022833"/>
    </source>
</evidence>
<evidence type="ECO:0000313" key="5">
    <source>
        <dbReference type="EMBL" id="KAB1203477.1"/>
    </source>
</evidence>
<organism evidence="5 6">
    <name type="scientific">Morella rubra</name>
    <name type="common">Chinese bayberry</name>
    <dbReference type="NCBI Taxonomy" id="262757"/>
    <lineage>
        <taxon>Eukaryota</taxon>
        <taxon>Viridiplantae</taxon>
        <taxon>Streptophyta</taxon>
        <taxon>Embryophyta</taxon>
        <taxon>Tracheophyta</taxon>
        <taxon>Spermatophyta</taxon>
        <taxon>Magnoliopsida</taxon>
        <taxon>eudicotyledons</taxon>
        <taxon>Gunneridae</taxon>
        <taxon>Pentapetalae</taxon>
        <taxon>rosids</taxon>
        <taxon>fabids</taxon>
        <taxon>Fagales</taxon>
        <taxon>Myricaceae</taxon>
        <taxon>Morella</taxon>
    </lineage>
</organism>
<dbReference type="InterPro" id="IPR002219">
    <property type="entry name" value="PKC_DAG/PE"/>
</dbReference>
<name>A0A6A1UUW7_9ROSI</name>
<dbReference type="InterPro" id="IPR004146">
    <property type="entry name" value="DC1"/>
</dbReference>
<keyword evidence="1" id="KW-0479">Metal-binding</keyword>
<dbReference type="CDD" id="cd00029">
    <property type="entry name" value="C1"/>
    <property type="match status" value="1"/>
</dbReference>
<dbReference type="PANTHER" id="PTHR47841">
    <property type="entry name" value="DIACYLGLYCEROL KINASE THETA-LIKE-RELATED"/>
    <property type="match status" value="1"/>
</dbReference>
<dbReference type="PROSITE" id="PS50081">
    <property type="entry name" value="ZF_DAG_PE_2"/>
    <property type="match status" value="1"/>
</dbReference>
<keyword evidence="2" id="KW-0677">Repeat</keyword>
<protein>
    <recommendedName>
        <fullName evidence="4">Phorbol-ester/DAG-type domain-containing protein</fullName>
    </recommendedName>
</protein>
<evidence type="ECO:0000256" key="2">
    <source>
        <dbReference type="ARBA" id="ARBA00022737"/>
    </source>
</evidence>
<keyword evidence="3" id="KW-0862">Zinc</keyword>